<feature type="transmembrane region" description="Helical" evidence="1">
    <location>
        <begin position="66"/>
        <end position="83"/>
    </location>
</feature>
<dbReference type="VEuPathDB" id="AmoebaDB:FDP41_004229"/>
<dbReference type="RefSeq" id="XP_044561647.1">
    <property type="nucleotide sequence ID" value="XM_044707621.1"/>
</dbReference>
<feature type="domain" description="SAYSvFN" evidence="2">
    <location>
        <begin position="51"/>
        <end position="123"/>
    </location>
</feature>
<comment type="caution">
    <text evidence="3">The sequence shown here is derived from an EMBL/GenBank/DDBJ whole genome shotgun (WGS) entry which is preliminary data.</text>
</comment>
<dbReference type="Proteomes" id="UP000444721">
    <property type="component" value="Unassembled WGS sequence"/>
</dbReference>
<dbReference type="PANTHER" id="PTHR13527:SF0">
    <property type="entry name" value="SAYSVFN DOMAIN-CONTAINING PROTEIN 1"/>
    <property type="match status" value="1"/>
</dbReference>
<dbReference type="AlphaFoldDB" id="A0A6A5BRX3"/>
<dbReference type="InterPro" id="IPR019387">
    <property type="entry name" value="SAYSvFN_dom"/>
</dbReference>
<accession>A0A6A5BRX3</accession>
<dbReference type="EMBL" id="VFQX01000036">
    <property type="protein sequence ID" value="KAF0976934.1"/>
    <property type="molecule type" value="Genomic_DNA"/>
</dbReference>
<organism evidence="3 4">
    <name type="scientific">Naegleria fowleri</name>
    <name type="common">Brain eating amoeba</name>
    <dbReference type="NCBI Taxonomy" id="5763"/>
    <lineage>
        <taxon>Eukaryota</taxon>
        <taxon>Discoba</taxon>
        <taxon>Heterolobosea</taxon>
        <taxon>Tetramitia</taxon>
        <taxon>Eutetramitia</taxon>
        <taxon>Vahlkampfiidae</taxon>
        <taxon>Naegleria</taxon>
    </lineage>
</organism>
<name>A0A6A5BRX3_NAEFO</name>
<dbReference type="GeneID" id="68111447"/>
<dbReference type="Pfam" id="PF10260">
    <property type="entry name" value="SAYSvFN"/>
    <property type="match status" value="1"/>
</dbReference>
<reference evidence="3 4" key="1">
    <citation type="journal article" date="2019" name="Sci. Rep.">
        <title>Nanopore sequencing improves the draft genome of the human pathogenic amoeba Naegleria fowleri.</title>
        <authorList>
            <person name="Liechti N."/>
            <person name="Schurch N."/>
            <person name="Bruggmann R."/>
            <person name="Wittwer M."/>
        </authorList>
    </citation>
    <scope>NUCLEOTIDE SEQUENCE [LARGE SCALE GENOMIC DNA]</scope>
    <source>
        <strain evidence="3 4">ATCC 30894</strain>
    </source>
</reference>
<proteinExistence type="predicted"/>
<dbReference type="OMA" id="FYNLDWR"/>
<protein>
    <recommendedName>
        <fullName evidence="2">SAYSvFN domain-containing protein</fullName>
    </recommendedName>
</protein>
<evidence type="ECO:0000313" key="4">
    <source>
        <dbReference type="Proteomes" id="UP000444721"/>
    </source>
</evidence>
<keyword evidence="1" id="KW-0812">Transmembrane</keyword>
<keyword evidence="1" id="KW-0472">Membrane</keyword>
<dbReference type="VEuPathDB" id="AmoebaDB:NfTy_068230"/>
<dbReference type="VEuPathDB" id="AmoebaDB:NF0041370"/>
<dbReference type="PANTHER" id="PTHR13527">
    <property type="entry name" value="SAYSVFN DOMAIN-CONTAINING PROTEIN 1"/>
    <property type="match status" value="1"/>
</dbReference>
<dbReference type="InterPro" id="IPR039159">
    <property type="entry name" value="SAYSD1"/>
</dbReference>
<evidence type="ECO:0000256" key="1">
    <source>
        <dbReference type="SAM" id="Phobius"/>
    </source>
</evidence>
<evidence type="ECO:0000259" key="2">
    <source>
        <dbReference type="Pfam" id="PF10260"/>
    </source>
</evidence>
<dbReference type="OrthoDB" id="71310at2759"/>
<sequence length="137" mass="16251">MSPPKSSSSSETSSSSYEIRRPKHDLKWYLSYYRYKCKQLVKTKWKHLLILSLWISLGYWCYRNEFMTVYMIITMIGLIFYNLDWREKSKEERESTLSAWSVFNKDFKSIPGTFTADDQLRNMTGGAINTNSNGRRN</sequence>
<keyword evidence="4" id="KW-1185">Reference proteome</keyword>
<keyword evidence="1" id="KW-1133">Transmembrane helix</keyword>
<evidence type="ECO:0000313" key="3">
    <source>
        <dbReference type="EMBL" id="KAF0976934.1"/>
    </source>
</evidence>
<gene>
    <name evidence="3" type="ORF">FDP41_004229</name>
</gene>